<feature type="compositionally biased region" description="Low complexity" evidence="1">
    <location>
        <begin position="1"/>
        <end position="12"/>
    </location>
</feature>
<feature type="region of interest" description="Disordered" evidence="1">
    <location>
        <begin position="54"/>
        <end position="133"/>
    </location>
</feature>
<protein>
    <submittedName>
        <fullName evidence="2">Uncharacterized protein</fullName>
    </submittedName>
</protein>
<evidence type="ECO:0000256" key="1">
    <source>
        <dbReference type="SAM" id="MobiDB-lite"/>
    </source>
</evidence>
<dbReference type="Proteomes" id="UP001152519">
    <property type="component" value="Unassembled WGS sequence"/>
</dbReference>
<dbReference type="AlphaFoldDB" id="A0A9W4DNF1"/>
<feature type="compositionally biased region" description="Low complexity" evidence="1">
    <location>
        <begin position="90"/>
        <end position="103"/>
    </location>
</feature>
<sequence>MDLRPPSSARPSRPSPAGGPWPLACHRPQPPAVRIAVRVRADVRTLARVCAARASYGQRTDDRADALTALGLTERRRPRPPPSPRRLRAAEAPDPAPADSSSPTRNSSCKPSCSSHRTSPVDPRTRPTAPHRH</sequence>
<reference evidence="2" key="1">
    <citation type="submission" date="2021-05" db="EMBL/GenBank/DDBJ databases">
        <authorList>
            <person name="Arsene-Ploetze F."/>
        </authorList>
    </citation>
    <scope>NUCLEOTIDE SEQUENCE</scope>
    <source>
        <strain evidence="2">DSM 42138</strain>
    </source>
</reference>
<keyword evidence="3" id="KW-1185">Reference proteome</keyword>
<organism evidence="2 3">
    <name type="scientific">Actinacidiphila cocklensis</name>
    <dbReference type="NCBI Taxonomy" id="887465"/>
    <lineage>
        <taxon>Bacteria</taxon>
        <taxon>Bacillati</taxon>
        <taxon>Actinomycetota</taxon>
        <taxon>Actinomycetes</taxon>
        <taxon>Kitasatosporales</taxon>
        <taxon>Streptomycetaceae</taxon>
        <taxon>Actinacidiphila</taxon>
    </lineage>
</organism>
<evidence type="ECO:0000313" key="3">
    <source>
        <dbReference type="Proteomes" id="UP001152519"/>
    </source>
</evidence>
<dbReference type="EMBL" id="CAJSLV010000048">
    <property type="protein sequence ID" value="CAG6393145.1"/>
    <property type="molecule type" value="Genomic_DNA"/>
</dbReference>
<proteinExistence type="predicted"/>
<feature type="compositionally biased region" description="Polar residues" evidence="1">
    <location>
        <begin position="104"/>
        <end position="118"/>
    </location>
</feature>
<evidence type="ECO:0000313" key="2">
    <source>
        <dbReference type="EMBL" id="CAG6393145.1"/>
    </source>
</evidence>
<feature type="region of interest" description="Disordered" evidence="1">
    <location>
        <begin position="1"/>
        <end position="29"/>
    </location>
</feature>
<name>A0A9W4DNF1_9ACTN</name>
<comment type="caution">
    <text evidence="2">The sequence shown here is derived from an EMBL/GenBank/DDBJ whole genome shotgun (WGS) entry which is preliminary data.</text>
</comment>
<accession>A0A9W4DNF1</accession>
<gene>
    <name evidence="2" type="ORF">SCOCK_20176</name>
</gene>